<keyword evidence="2" id="KW-1185">Reference proteome</keyword>
<evidence type="ECO:0000313" key="2">
    <source>
        <dbReference type="Proteomes" id="UP000001916"/>
    </source>
</evidence>
<gene>
    <name evidence="1" type="ordered locus">Mesil_2507</name>
</gene>
<name>D7BAY6_ALLS1</name>
<dbReference type="STRING" id="526227.Mesil_2507"/>
<organism evidence="1 2">
    <name type="scientific">Allomeiothermus silvanus (strain ATCC 700542 / DSM 9946 / NBRC 106475 / NCIMB 13440 / VI-R2)</name>
    <name type="common">Thermus silvanus</name>
    <dbReference type="NCBI Taxonomy" id="526227"/>
    <lineage>
        <taxon>Bacteria</taxon>
        <taxon>Thermotogati</taxon>
        <taxon>Deinococcota</taxon>
        <taxon>Deinococci</taxon>
        <taxon>Thermales</taxon>
        <taxon>Thermaceae</taxon>
        <taxon>Allomeiothermus</taxon>
    </lineage>
</organism>
<dbReference type="AlphaFoldDB" id="D7BAY6"/>
<sequence>MLVVRIGVLQSWLSERYLPFWEAFLRELGLEVIRPHREAEVPGLELPAPARTVVAEVSDLKAQGVDYLLLPDLQLGVDSPRAEGQSPWLVNLEAALSRFIPGMPPSLVVPAELNPDLLGLAAEIGQGLTRNPMVTRRALERTKYLLNPEPPRVRNPSGGRAVGVIAQPYVLTDPESRHRLVEGLEGVGLTPFFADLPPAKLREEGRQVAELDLPTHLEAAGMLRYLSRLGRVGGLVLVADEEYAPLPSVMRKWASKGAKPWRMVGLLEDWPPVFEALAAELPA</sequence>
<reference evidence="1 2" key="1">
    <citation type="journal article" date="2010" name="Stand. Genomic Sci.">
        <title>Complete genome sequence of Meiothermus silvanus type strain (VI-R2).</title>
        <authorList>
            <person name="Sikorski J."/>
            <person name="Tindall B.J."/>
            <person name="Lowry S."/>
            <person name="Lucas S."/>
            <person name="Nolan M."/>
            <person name="Copeland A."/>
            <person name="Glavina Del Rio T."/>
            <person name="Tice H."/>
            <person name="Cheng J.F."/>
            <person name="Han C."/>
            <person name="Pitluck S."/>
            <person name="Liolios K."/>
            <person name="Ivanova N."/>
            <person name="Mavromatis K."/>
            <person name="Mikhailova N."/>
            <person name="Pati A."/>
            <person name="Goodwin L."/>
            <person name="Chen A."/>
            <person name="Palaniappan K."/>
            <person name="Land M."/>
            <person name="Hauser L."/>
            <person name="Chang Y.J."/>
            <person name="Jeffries C.D."/>
            <person name="Rohde M."/>
            <person name="Goker M."/>
            <person name="Woyke T."/>
            <person name="Bristow J."/>
            <person name="Eisen J.A."/>
            <person name="Markowitz V."/>
            <person name="Hugenholtz P."/>
            <person name="Kyrpides N.C."/>
            <person name="Klenk H.P."/>
            <person name="Lapidus A."/>
        </authorList>
    </citation>
    <scope>NUCLEOTIDE SEQUENCE [LARGE SCALE GENOMIC DNA]</scope>
    <source>
        <strain evidence="2">ATCC 700542 / DSM 9946 / VI-R2</strain>
    </source>
</reference>
<protein>
    <submittedName>
        <fullName evidence="1">Uncharacterized protein</fullName>
    </submittedName>
</protein>
<accession>D7BAY6</accession>
<proteinExistence type="predicted"/>
<dbReference type="EMBL" id="CP002042">
    <property type="protein sequence ID" value="ADH64360.1"/>
    <property type="molecule type" value="Genomic_DNA"/>
</dbReference>
<evidence type="ECO:0000313" key="1">
    <source>
        <dbReference type="EMBL" id="ADH64360.1"/>
    </source>
</evidence>
<dbReference type="Proteomes" id="UP000001916">
    <property type="component" value="Chromosome"/>
</dbReference>
<dbReference type="KEGG" id="msv:Mesil_2507"/>
<dbReference type="eggNOG" id="COG3580">
    <property type="taxonomic scope" value="Bacteria"/>
</dbReference>
<dbReference type="HOGENOM" id="CLU_972551_0_0_0"/>